<reference evidence="1 2" key="1">
    <citation type="journal article" date="2016" name="Nat. Commun.">
        <title>Thousands of microbial genomes shed light on interconnected biogeochemical processes in an aquifer system.</title>
        <authorList>
            <person name="Anantharaman K."/>
            <person name="Brown C.T."/>
            <person name="Hug L.A."/>
            <person name="Sharon I."/>
            <person name="Castelle C.J."/>
            <person name="Probst A.J."/>
            <person name="Thomas B.C."/>
            <person name="Singh A."/>
            <person name="Wilkins M.J."/>
            <person name="Karaoz U."/>
            <person name="Brodie E.L."/>
            <person name="Williams K.H."/>
            <person name="Hubbard S.S."/>
            <person name="Banfield J.F."/>
        </authorList>
    </citation>
    <scope>NUCLEOTIDE SEQUENCE [LARGE SCALE GENOMIC DNA]</scope>
</reference>
<dbReference type="Proteomes" id="UP000177932">
    <property type="component" value="Unassembled WGS sequence"/>
</dbReference>
<comment type="caution">
    <text evidence="1">The sequence shown here is derived from an EMBL/GenBank/DDBJ whole genome shotgun (WGS) entry which is preliminary data.</text>
</comment>
<evidence type="ECO:0000313" key="2">
    <source>
        <dbReference type="Proteomes" id="UP000177932"/>
    </source>
</evidence>
<organism evidence="1 2">
    <name type="scientific">Candidatus Spechtbacteria bacterium RIFCSPHIGHO2_01_FULL_43_30</name>
    <dbReference type="NCBI Taxonomy" id="1802158"/>
    <lineage>
        <taxon>Bacteria</taxon>
        <taxon>Candidatus Spechtiibacteriota</taxon>
    </lineage>
</organism>
<dbReference type="STRING" id="1802158.A2827_03775"/>
<protein>
    <submittedName>
        <fullName evidence="1">Uncharacterized protein</fullName>
    </submittedName>
</protein>
<proteinExistence type="predicted"/>
<evidence type="ECO:0000313" key="1">
    <source>
        <dbReference type="EMBL" id="OGZ58327.1"/>
    </source>
</evidence>
<gene>
    <name evidence="1" type="ORF">A2827_03775</name>
</gene>
<accession>A0A1G2H779</accession>
<sequence length="110" mass="12430">MERFFSSPRDGKERVELVKVKGGVRGQLVAIVKETRQSRHIGDFFHGAFPKTPKVGEKIILGEGTLFFQCENTVGVNPDDGRDTLWLDIEGLYKAHEQTVTLCFKEFSTN</sequence>
<dbReference type="AlphaFoldDB" id="A0A1G2H779"/>
<name>A0A1G2H779_9BACT</name>
<dbReference type="EMBL" id="MHOD01000010">
    <property type="protein sequence ID" value="OGZ58327.1"/>
    <property type="molecule type" value="Genomic_DNA"/>
</dbReference>